<dbReference type="GO" id="GO:0006302">
    <property type="term" value="P:double-strand break repair"/>
    <property type="evidence" value="ECO:0007669"/>
    <property type="project" value="TreeGrafter"/>
</dbReference>
<keyword evidence="1" id="KW-0175">Coiled coil</keyword>
<evidence type="ECO:0008006" key="4">
    <source>
        <dbReference type="Google" id="ProtNLM"/>
    </source>
</evidence>
<feature type="coiled-coil region" evidence="1">
    <location>
        <begin position="435"/>
        <end position="466"/>
    </location>
</feature>
<dbReference type="InterPro" id="IPR027417">
    <property type="entry name" value="P-loop_NTPase"/>
</dbReference>
<dbReference type="Proteomes" id="UP000077173">
    <property type="component" value="Unassembled WGS sequence"/>
</dbReference>
<evidence type="ECO:0000313" key="2">
    <source>
        <dbReference type="EMBL" id="OAF07584.1"/>
    </source>
</evidence>
<organism evidence="2 3">
    <name type="scientific">Bradyrhizobium neotropicale</name>
    <dbReference type="NCBI Taxonomy" id="1497615"/>
    <lineage>
        <taxon>Bacteria</taxon>
        <taxon>Pseudomonadati</taxon>
        <taxon>Pseudomonadota</taxon>
        <taxon>Alphaproteobacteria</taxon>
        <taxon>Hyphomicrobiales</taxon>
        <taxon>Nitrobacteraceae</taxon>
        <taxon>Bradyrhizobium</taxon>
    </lineage>
</organism>
<dbReference type="EMBL" id="LSEF01000110">
    <property type="protein sequence ID" value="OAF07584.1"/>
    <property type="molecule type" value="Genomic_DNA"/>
</dbReference>
<dbReference type="Pfam" id="PF13555">
    <property type="entry name" value="AAA_29"/>
    <property type="match status" value="1"/>
</dbReference>
<feature type="coiled-coil region" evidence="1">
    <location>
        <begin position="863"/>
        <end position="890"/>
    </location>
</feature>
<dbReference type="GO" id="GO:0000731">
    <property type="term" value="P:DNA synthesis involved in DNA repair"/>
    <property type="evidence" value="ECO:0007669"/>
    <property type="project" value="TreeGrafter"/>
</dbReference>
<dbReference type="Gene3D" id="3.40.50.300">
    <property type="entry name" value="P-loop containing nucleotide triphosphate hydrolases"/>
    <property type="match status" value="2"/>
</dbReference>
<proteinExistence type="predicted"/>
<dbReference type="Pfam" id="PF13558">
    <property type="entry name" value="SbcC_Walker_B"/>
    <property type="match status" value="1"/>
</dbReference>
<dbReference type="PANTHER" id="PTHR32182:SF0">
    <property type="entry name" value="DNA REPLICATION AND REPAIR PROTEIN RECF"/>
    <property type="match status" value="1"/>
</dbReference>
<dbReference type="GeneID" id="32582098"/>
<protein>
    <recommendedName>
        <fullName evidence="4">SMC hinge domain-containing protein</fullName>
    </recommendedName>
</protein>
<dbReference type="PANTHER" id="PTHR32182">
    <property type="entry name" value="DNA REPLICATION AND REPAIR PROTEIN RECF"/>
    <property type="match status" value="1"/>
</dbReference>
<evidence type="ECO:0000313" key="3">
    <source>
        <dbReference type="Proteomes" id="UP000077173"/>
    </source>
</evidence>
<name>A0A176YKN7_9BRAD</name>
<reference evidence="2 3" key="1">
    <citation type="submission" date="2016-02" db="EMBL/GenBank/DDBJ databases">
        <title>Draft genome sequence of the strain BR 10247T Bradyrhizobium neotropicale isolated from nodules of Centrolobium paraense.</title>
        <authorList>
            <person name="Simoes-Araujo J.L."/>
            <person name="Barauna A.C."/>
            <person name="Silva K."/>
            <person name="Zilli J.E."/>
        </authorList>
    </citation>
    <scope>NUCLEOTIDE SEQUENCE [LARGE SCALE GENOMIC DNA]</scope>
    <source>
        <strain evidence="2 3">BR 10247</strain>
    </source>
</reference>
<sequence>MMELRHVAMVQWHLFDSQDIDLAGHTGVFGENRSGKSTILDMAQVVLTGGNRNVQRLNAVASDKGKSRSASKRTVVDYCLGALGEDERKRDQARTYICLGFVDTEGKRSPVSIGMAIEARRSETNETVLGRFVVSGKILTTDDFVEVRDGKRFPADWDNVRSRIVSAVGQENFVNHRDKAIDYVREYMRKLVPHASVVGEQNANSLQKAVVNAMTLDHDQTATEFVRNYILEKNNMKVGELRESIRTYRNINDTIRTMREKLEALVGLRGILGELAESHERKAREQWISKRADWFAARGAYANELAKFNEESAKRDAAKSEMDFLGEELKGIDAEIRRLDIAISEHDAKTGRATLDQSLTSATQAINRAAIEFERRLDAVRSLQALSAMKGFGFDEFIPLISGLTRAAKDASVERPVNLLLDAESRLLASDRTSLQRVDQARRDLIRKVEEERARLRSLEERLRLHSSGEGSVHLSDDTRNLCRKLRLAGMSPRVLCDLVELSDVAWTAAAEGLLGRDREAVFVDRPDIARATALFKDGRREFRRASLVSLNKLDPNGPGPRPGSFPTLFKSDDHDAIAFIIRRHGTVRLAETIAQFNEPGRALMKDGLYDDGLVRTHRAAEPSDFKIGKAAQIQAFHDLKEQAEQLLEDCARSDAAARLADTAHVQLGRIFDDKQPSFKGIVEEYRKSTLERREVEQRIAALDGAGDGGLRKKRQAQLDLKRRRLEERTTQEREYLKHTRAADIANHTIESGNSTSGSKLGMKVAWSLYGQYRVLYDRNSGRSSYRARFEALSAKLILDRHRAIAIEAAKAASRADEDRIGIERRVRQALGHYFDKFGVVSTVGTESEPLREVKPWVELLIQEMEENELRRYERQAREAADKAATLLRGEFINALTSRISKMERELSAMNHGLTDHPFHNERYSFHHTRLVEFQPILKIVEISKTSPEALDMLFKGDEVPEEFPHRDTLREIEALLEDPDKDFSVFEDYRNFFTFEIHMEDIVSGRTTRWETRRGTGSGAEQQVPIYVAIGASLASVYGSGRSGAGRPSGMSVAIFDEAFSKMDGKNQRQMMSFYKKLGLQIVIAAPNEKRVAVLEHIDTVVEVDRIGESARATVVELKERARKELRAMDPDLMSDDELKKMAAE</sequence>
<keyword evidence="3" id="KW-1185">Reference proteome</keyword>
<gene>
    <name evidence="2" type="ORF">AXW67_29615</name>
</gene>
<dbReference type="AlphaFoldDB" id="A0A176YKN7"/>
<dbReference type="RefSeq" id="WP_063681750.1">
    <property type="nucleotide sequence ID" value="NZ_LSEF01000110.1"/>
</dbReference>
<dbReference type="SUPFAM" id="SSF52540">
    <property type="entry name" value="P-loop containing nucleoside triphosphate hydrolases"/>
    <property type="match status" value="1"/>
</dbReference>
<accession>A0A176YKN7</accession>
<evidence type="ECO:0000256" key="1">
    <source>
        <dbReference type="SAM" id="Coils"/>
    </source>
</evidence>
<comment type="caution">
    <text evidence="2">The sequence shown here is derived from an EMBL/GenBank/DDBJ whole genome shotgun (WGS) entry which is preliminary data.</text>
</comment>